<keyword evidence="6" id="KW-0256">Endoplasmic reticulum</keyword>
<evidence type="ECO:0000256" key="6">
    <source>
        <dbReference type="ARBA" id="ARBA00022824"/>
    </source>
</evidence>
<reference evidence="12" key="1">
    <citation type="submission" date="2003-08" db="EMBL/GenBank/DDBJ databases">
        <authorList>
            <person name="Birren B."/>
            <person name="Nusbaum C."/>
            <person name="Abebe A."/>
            <person name="Abouelleil A."/>
            <person name="Adekoya E."/>
            <person name="Ait-zahra M."/>
            <person name="Allen N."/>
            <person name="Allen T."/>
            <person name="An P."/>
            <person name="Anderson M."/>
            <person name="Anderson S."/>
            <person name="Arachchi H."/>
            <person name="Armbruster J."/>
            <person name="Bachantsang P."/>
            <person name="Baldwin J."/>
            <person name="Barry A."/>
            <person name="Bayul T."/>
            <person name="Blitshsteyn B."/>
            <person name="Bloom T."/>
            <person name="Blye J."/>
            <person name="Boguslavskiy L."/>
            <person name="Borowsky M."/>
            <person name="Boukhgalter B."/>
            <person name="Brunache A."/>
            <person name="Butler J."/>
            <person name="Calixte N."/>
            <person name="Calvo S."/>
            <person name="Camarata J."/>
            <person name="Campo K."/>
            <person name="Chang J."/>
            <person name="Cheshatsang Y."/>
            <person name="Citroen M."/>
            <person name="Collymore A."/>
            <person name="Considine T."/>
            <person name="Cook A."/>
            <person name="Cooke P."/>
            <person name="Corum B."/>
            <person name="Cuomo C."/>
            <person name="David R."/>
            <person name="Dawoe T."/>
            <person name="Degray S."/>
            <person name="Dodge S."/>
            <person name="Dooley K."/>
            <person name="Dorje P."/>
            <person name="Dorjee K."/>
            <person name="Dorris L."/>
            <person name="Duffey N."/>
            <person name="Dupes A."/>
            <person name="Elkins T."/>
            <person name="Engels R."/>
            <person name="Erickson J."/>
            <person name="Farina A."/>
            <person name="Faro S."/>
            <person name="Ferreira P."/>
            <person name="Fischer H."/>
            <person name="Fitzgerald M."/>
            <person name="Foley K."/>
            <person name="Gage D."/>
            <person name="Galagan J."/>
            <person name="Gearin G."/>
            <person name="Gnerre S."/>
            <person name="Gnirke A."/>
            <person name="Goyette A."/>
            <person name="Graham J."/>
            <person name="Grandbois E."/>
            <person name="Gyaltsen K."/>
            <person name="Hafez N."/>
            <person name="Hagopian D."/>
            <person name="Hagos B."/>
            <person name="Hall J."/>
            <person name="Hatcher B."/>
            <person name="Heller A."/>
            <person name="Higgins H."/>
            <person name="Honan T."/>
            <person name="Horn A."/>
            <person name="Houde N."/>
            <person name="Hughes L."/>
            <person name="Hulme W."/>
            <person name="Husby E."/>
            <person name="Iliev I."/>
            <person name="Jaffe D."/>
            <person name="Jones C."/>
            <person name="Kamal M."/>
            <person name="Kamat A."/>
            <person name="Kamvysselis M."/>
            <person name="Karlsson E."/>
            <person name="Kells C."/>
            <person name="Kieu A."/>
            <person name="Kisner P."/>
            <person name="Kodira C."/>
            <person name="Kulbokas E."/>
            <person name="Labutti K."/>
            <person name="Lama D."/>
            <person name="Landers T."/>
            <person name="Leger J."/>
            <person name="Levine S."/>
            <person name="Lewis D."/>
            <person name="Lewis T."/>
            <person name="Lindblad-toh K."/>
            <person name="Liu X."/>
            <person name="Lokyitsang T."/>
            <person name="Lokyitsang Y."/>
            <person name="Lucien O."/>
            <person name="Lui A."/>
            <person name="Ma L.J."/>
            <person name="Mabbitt R."/>
            <person name="Macdonald J."/>
            <person name="Maclean C."/>
            <person name="Major J."/>
            <person name="Manning J."/>
            <person name="Marabella R."/>
            <person name="Maru K."/>
            <person name="Matthews C."/>
            <person name="Mauceli E."/>
            <person name="Mccarthy M."/>
            <person name="Mcdonough S."/>
            <person name="Mcghee T."/>
            <person name="Meldrim J."/>
            <person name="Meneus L."/>
            <person name="Mesirov J."/>
            <person name="Mihalev A."/>
            <person name="Mihova T."/>
            <person name="Mikkelsen T."/>
            <person name="Mlenga V."/>
            <person name="Moru K."/>
            <person name="Mozes J."/>
            <person name="Mulrain L."/>
            <person name="Munson G."/>
            <person name="Naylor J."/>
            <person name="Newes C."/>
            <person name="Nguyen C."/>
            <person name="Nguyen N."/>
            <person name="Nguyen T."/>
            <person name="Nicol R."/>
            <person name="Nielsen C."/>
            <person name="Nizzari M."/>
            <person name="Norbu C."/>
            <person name="Norbu N."/>
            <person name="O'donnell P."/>
            <person name="Okoawo O."/>
            <person name="O'leary S."/>
            <person name="Omotosho B."/>
            <person name="O'neill K."/>
            <person name="Osman S."/>
            <person name="Parker S."/>
            <person name="Perrin D."/>
            <person name="Phunkhang P."/>
            <person name="Piqani B."/>
            <person name="Purcell S."/>
            <person name="Rachupka T."/>
            <person name="Ramasamy U."/>
            <person name="Rameau R."/>
            <person name="Ray V."/>
            <person name="Raymond C."/>
            <person name="Retta R."/>
            <person name="Richardson S."/>
            <person name="Rise C."/>
            <person name="Rodriguez J."/>
            <person name="Rogers J."/>
            <person name="Rogov P."/>
            <person name="Rutman M."/>
            <person name="Schupbach R."/>
            <person name="Seaman C."/>
            <person name="Settipalli S."/>
            <person name="Sharpe T."/>
            <person name="Sheridan J."/>
            <person name="Sherpa N."/>
            <person name="Shi J."/>
            <person name="Smirnov S."/>
            <person name="Smith C."/>
            <person name="Sougnez C."/>
            <person name="Spencer B."/>
            <person name="Stalker J."/>
            <person name="Stange-thomann N."/>
            <person name="Stavropoulos S."/>
            <person name="Stetson K."/>
            <person name="Stone C."/>
            <person name="Stone S."/>
            <person name="Stubbs M."/>
            <person name="Talamas J."/>
            <person name="Tchuinga P."/>
            <person name="Tenzing P."/>
            <person name="Tesfaye S."/>
            <person name="Theodore J."/>
            <person name="Thoulutsang Y."/>
            <person name="Topham K."/>
            <person name="Towey S."/>
            <person name="Tsamla T."/>
            <person name="Tsomo N."/>
            <person name="Vallee D."/>
            <person name="Vassiliev H."/>
            <person name="Venkataraman V."/>
            <person name="Vinson J."/>
            <person name="Vo A."/>
            <person name="Wade C."/>
            <person name="Wang S."/>
            <person name="Wangchuk T."/>
            <person name="Wangdi T."/>
            <person name="Whittaker C."/>
            <person name="Wilkinson J."/>
            <person name="Wu Y."/>
            <person name="Wyman D."/>
            <person name="Yadav S."/>
            <person name="Yang S."/>
            <person name="Yang X."/>
            <person name="Yeager S."/>
            <person name="Yee E."/>
            <person name="Young G."/>
            <person name="Zainoun J."/>
            <person name="Zembeck L."/>
            <person name="Zimmer A."/>
            <person name="Zody M."/>
            <person name="Lander E."/>
        </authorList>
    </citation>
    <scope>NUCLEOTIDE SEQUENCE [LARGE SCALE GENOMIC DNA]</scope>
</reference>
<comment type="similarity">
    <text evidence="2">Belongs to the SURF4 family.</text>
</comment>
<sequence>MSNQQNPILSKAEDAADNILRHTKYILPHLGRLCLISTFIEDGIRMWMQWGEQRDYISSTWSCGQFLASIFVFINMVGQVGACVGVLMRKQVPVMCGLLFFIIGLQTIAYSILWDIKFLARNMALVGAVLLLLAESKSESRSLFAGVPQLERNTPKSYLQLSGRVLLVLMFMTLLHFTLNPMDVVQNVIGSTLMLLVCIGHKTKLSAMVLVFWLLLVNFYQNQFWRYATTRAMHDFLKYDFFQTLSVIWGSNDGDFPGARRGVVSTKGKNYIDSEKKI</sequence>
<reference evidence="11" key="2">
    <citation type="submission" date="2025-08" db="UniProtKB">
        <authorList>
            <consortium name="Ensembl"/>
        </authorList>
    </citation>
    <scope>IDENTIFICATION</scope>
</reference>
<dbReference type="Proteomes" id="UP000007875">
    <property type="component" value="Unassembled WGS sequence"/>
</dbReference>
<protein>
    <recommendedName>
        <fullName evidence="3">Surfeit locus protein 4</fullName>
    </recommendedName>
</protein>
<name>H2YQ40_CIOSA</name>
<keyword evidence="9 10" id="KW-0472">Membrane</keyword>
<dbReference type="Ensembl" id="ENSCSAVT00000007545.1">
    <property type="protein sequence ID" value="ENSCSAVP00000007448.1"/>
    <property type="gene ID" value="ENSCSAVG00000004451.1"/>
</dbReference>
<evidence type="ECO:0000256" key="10">
    <source>
        <dbReference type="SAM" id="Phobius"/>
    </source>
</evidence>
<comment type="subcellular location">
    <subcellularLocation>
        <location evidence="1">Endoplasmic reticulum membrane</location>
        <topology evidence="1">Multi-pass membrane protein</topology>
    </subcellularLocation>
</comment>
<keyword evidence="5 10" id="KW-0812">Transmembrane</keyword>
<keyword evidence="4" id="KW-0813">Transport</keyword>
<dbReference type="InParanoid" id="H2YQ40"/>
<dbReference type="STRING" id="51511.ENSCSAVP00000007448"/>
<keyword evidence="8 10" id="KW-1133">Transmembrane helix</keyword>
<evidence type="ECO:0000256" key="5">
    <source>
        <dbReference type="ARBA" id="ARBA00022692"/>
    </source>
</evidence>
<proteinExistence type="inferred from homology"/>
<dbReference type="eggNOG" id="KOG3998">
    <property type="taxonomic scope" value="Eukaryota"/>
</dbReference>
<reference evidence="11" key="3">
    <citation type="submission" date="2025-09" db="UniProtKB">
        <authorList>
            <consortium name="Ensembl"/>
        </authorList>
    </citation>
    <scope>IDENTIFICATION</scope>
</reference>
<dbReference type="GO" id="GO:0005793">
    <property type="term" value="C:endoplasmic reticulum-Golgi intermediate compartment"/>
    <property type="evidence" value="ECO:0007669"/>
    <property type="project" value="TreeGrafter"/>
</dbReference>
<dbReference type="GeneTree" id="ENSGT00530000064123"/>
<keyword evidence="7" id="KW-0653">Protein transport</keyword>
<dbReference type="GO" id="GO:0005789">
    <property type="term" value="C:endoplasmic reticulum membrane"/>
    <property type="evidence" value="ECO:0007669"/>
    <property type="project" value="UniProtKB-SubCell"/>
</dbReference>
<evidence type="ECO:0000313" key="12">
    <source>
        <dbReference type="Proteomes" id="UP000007875"/>
    </source>
</evidence>
<keyword evidence="12" id="KW-1185">Reference proteome</keyword>
<evidence type="ECO:0000256" key="2">
    <source>
        <dbReference type="ARBA" id="ARBA00006945"/>
    </source>
</evidence>
<evidence type="ECO:0000256" key="8">
    <source>
        <dbReference type="ARBA" id="ARBA00022989"/>
    </source>
</evidence>
<accession>H2YQ40</accession>
<dbReference type="PANTHER" id="PTHR23427">
    <property type="entry name" value="SURFEIT LOCUS PROTEIN"/>
    <property type="match status" value="1"/>
</dbReference>
<evidence type="ECO:0000256" key="3">
    <source>
        <dbReference type="ARBA" id="ARBA00018454"/>
    </source>
</evidence>
<evidence type="ECO:0000256" key="9">
    <source>
        <dbReference type="ARBA" id="ARBA00023136"/>
    </source>
</evidence>
<dbReference type="AlphaFoldDB" id="H2YQ40"/>
<evidence type="ECO:0000313" key="11">
    <source>
        <dbReference type="Ensembl" id="ENSCSAVP00000007448.1"/>
    </source>
</evidence>
<dbReference type="PANTHER" id="PTHR23427:SF1">
    <property type="entry name" value="SURFEIT LOCUS PROTEIN 4"/>
    <property type="match status" value="1"/>
</dbReference>
<evidence type="ECO:0000256" key="1">
    <source>
        <dbReference type="ARBA" id="ARBA00004477"/>
    </source>
</evidence>
<dbReference type="Pfam" id="PF02077">
    <property type="entry name" value="SURF4"/>
    <property type="match status" value="1"/>
</dbReference>
<dbReference type="InterPro" id="IPR002995">
    <property type="entry name" value="Surf4"/>
</dbReference>
<dbReference type="InterPro" id="IPR045214">
    <property type="entry name" value="Surf1/Surf4"/>
</dbReference>
<feature type="transmembrane region" description="Helical" evidence="10">
    <location>
        <begin position="191"/>
        <end position="216"/>
    </location>
</feature>
<dbReference type="GO" id="GO:0007030">
    <property type="term" value="P:Golgi organization"/>
    <property type="evidence" value="ECO:0007669"/>
    <property type="project" value="TreeGrafter"/>
</dbReference>
<feature type="transmembrane region" description="Helical" evidence="10">
    <location>
        <begin position="66"/>
        <end position="87"/>
    </location>
</feature>
<evidence type="ECO:0000256" key="7">
    <source>
        <dbReference type="ARBA" id="ARBA00022927"/>
    </source>
</evidence>
<feature type="transmembrane region" description="Helical" evidence="10">
    <location>
        <begin position="94"/>
        <end position="112"/>
    </location>
</feature>
<dbReference type="FunCoup" id="H2YQ40">
    <property type="interactions" value="388"/>
</dbReference>
<feature type="transmembrane region" description="Helical" evidence="10">
    <location>
        <begin position="161"/>
        <end position="179"/>
    </location>
</feature>
<dbReference type="GO" id="GO:0015031">
    <property type="term" value="P:protein transport"/>
    <property type="evidence" value="ECO:0007669"/>
    <property type="project" value="UniProtKB-KW"/>
</dbReference>
<organism evidence="11 12">
    <name type="scientific">Ciona savignyi</name>
    <name type="common">Pacific transparent sea squirt</name>
    <dbReference type="NCBI Taxonomy" id="51511"/>
    <lineage>
        <taxon>Eukaryota</taxon>
        <taxon>Metazoa</taxon>
        <taxon>Chordata</taxon>
        <taxon>Tunicata</taxon>
        <taxon>Ascidiacea</taxon>
        <taxon>Phlebobranchia</taxon>
        <taxon>Cionidae</taxon>
        <taxon>Ciona</taxon>
    </lineage>
</organism>
<evidence type="ECO:0000256" key="4">
    <source>
        <dbReference type="ARBA" id="ARBA00022448"/>
    </source>
</evidence>